<dbReference type="EMBL" id="JNFQ01000007">
    <property type="protein sequence ID" value="KFG71383.1"/>
    <property type="molecule type" value="Genomic_DNA"/>
</dbReference>
<dbReference type="InterPro" id="IPR016181">
    <property type="entry name" value="Acyl_CoA_acyltransferase"/>
</dbReference>
<reference evidence="2 3" key="1">
    <citation type="submission" date="2014-05" db="EMBL/GenBank/DDBJ databases">
        <title>Complete genome sequence of the Streptomyces mutabilis TRM45540.</title>
        <authorList>
            <person name="Luo X."/>
            <person name="Zhang L."/>
        </authorList>
    </citation>
    <scope>NUCLEOTIDE SEQUENCE [LARGE SCALE GENOMIC DNA]</scope>
    <source>
        <strain evidence="2 3">TRM45540</strain>
    </source>
</reference>
<comment type="caution">
    <text evidence="2">The sequence shown here is derived from an EMBL/GenBank/DDBJ whole genome shotgun (WGS) entry which is preliminary data.</text>
</comment>
<evidence type="ECO:0000259" key="1">
    <source>
        <dbReference type="Pfam" id="PF00583"/>
    </source>
</evidence>
<proteinExistence type="predicted"/>
<sequence>MDDLSLVNALHHACSLDSRYARYGTPRRELKTSEFARLVHPAAGDTWITTLHNGTETAVALTHLLKTRTAGVYELAILVSDSWQSQGLGGRLTDQALAVAAANPDCRTVTAVFGASNRRALRILTRRNIVIPAASAGVIDAILPLPKRS</sequence>
<dbReference type="STRING" id="1915400.FM21_34375"/>
<gene>
    <name evidence="2" type="ORF">FM21_34375</name>
</gene>
<dbReference type="AlphaFoldDB" id="A0A086MR65"/>
<dbReference type="Gene3D" id="3.40.630.30">
    <property type="match status" value="1"/>
</dbReference>
<dbReference type="HOGENOM" id="CLU_1748651_0_0_11"/>
<accession>A0A086MR65</accession>
<evidence type="ECO:0000313" key="3">
    <source>
        <dbReference type="Proteomes" id="UP000029095"/>
    </source>
</evidence>
<dbReference type="Proteomes" id="UP000029095">
    <property type="component" value="Unassembled WGS sequence"/>
</dbReference>
<keyword evidence="3" id="KW-1185">Reference proteome</keyword>
<organism evidence="2 3">
    <name type="scientific">Streptomyces mutabilis</name>
    <dbReference type="NCBI Taxonomy" id="67332"/>
    <lineage>
        <taxon>Bacteria</taxon>
        <taxon>Bacillati</taxon>
        <taxon>Actinomycetota</taxon>
        <taxon>Actinomycetes</taxon>
        <taxon>Kitasatosporales</taxon>
        <taxon>Streptomycetaceae</taxon>
        <taxon>Streptomyces</taxon>
    </lineage>
</organism>
<dbReference type="SUPFAM" id="SSF55729">
    <property type="entry name" value="Acyl-CoA N-acyltransferases (Nat)"/>
    <property type="match status" value="1"/>
</dbReference>
<name>A0A086MR65_9ACTN</name>
<dbReference type="InterPro" id="IPR000182">
    <property type="entry name" value="GNAT_dom"/>
</dbReference>
<evidence type="ECO:0000313" key="2">
    <source>
        <dbReference type="EMBL" id="KFG71383.1"/>
    </source>
</evidence>
<dbReference type="Pfam" id="PF00583">
    <property type="entry name" value="Acetyltransf_1"/>
    <property type="match status" value="1"/>
</dbReference>
<feature type="domain" description="N-acetyltransferase" evidence="1">
    <location>
        <begin position="35"/>
        <end position="124"/>
    </location>
</feature>
<dbReference type="GO" id="GO:0016747">
    <property type="term" value="F:acyltransferase activity, transferring groups other than amino-acyl groups"/>
    <property type="evidence" value="ECO:0007669"/>
    <property type="project" value="InterPro"/>
</dbReference>
<protein>
    <recommendedName>
        <fullName evidence="1">N-acetyltransferase domain-containing protein</fullName>
    </recommendedName>
</protein>